<reference evidence="1 2" key="1">
    <citation type="submission" date="2018-05" db="EMBL/GenBank/DDBJ databases">
        <title>Complete genome sequence of Megasphaera sp. AJH120T, isolated from the ceca of a chicken.</title>
        <authorList>
            <person name="Maki J."/>
            <person name="Looft T."/>
        </authorList>
    </citation>
    <scope>NUCLEOTIDE SEQUENCE [LARGE SCALE GENOMIC DNA]</scope>
    <source>
        <strain evidence="1 2">AJH120</strain>
    </source>
</reference>
<protein>
    <submittedName>
        <fullName evidence="1">Uncharacterized protein</fullName>
    </submittedName>
</protein>
<proteinExistence type="predicted"/>
<sequence length="63" mass="7015">MELSQFESELLIAFMNQPKDTPISAGLCRTIYRRLEGHPAFAQSRVNVYEKSGGAVRAAMAQK</sequence>
<gene>
    <name evidence="1" type="ORF">DKB62_04225</name>
</gene>
<name>A0A346AY96_9FIRM</name>
<organism evidence="1 2">
    <name type="scientific">Megasphaera stantonii</name>
    <dbReference type="NCBI Taxonomy" id="2144175"/>
    <lineage>
        <taxon>Bacteria</taxon>
        <taxon>Bacillati</taxon>
        <taxon>Bacillota</taxon>
        <taxon>Negativicutes</taxon>
        <taxon>Veillonellales</taxon>
        <taxon>Veillonellaceae</taxon>
        <taxon>Megasphaera</taxon>
    </lineage>
</organism>
<evidence type="ECO:0000313" key="2">
    <source>
        <dbReference type="Proteomes" id="UP000254337"/>
    </source>
</evidence>
<dbReference type="Proteomes" id="UP000254337">
    <property type="component" value="Chromosome"/>
</dbReference>
<accession>A0A346AY96</accession>
<dbReference type="OrthoDB" id="1624529at2"/>
<dbReference type="KEGG" id="meg:DKB62_04225"/>
<keyword evidence="2" id="KW-1185">Reference proteome</keyword>
<dbReference type="AlphaFoldDB" id="A0A346AY96"/>
<evidence type="ECO:0000313" key="1">
    <source>
        <dbReference type="EMBL" id="AXL20839.1"/>
    </source>
</evidence>
<dbReference type="EMBL" id="CP029462">
    <property type="protein sequence ID" value="AXL20839.1"/>
    <property type="molecule type" value="Genomic_DNA"/>
</dbReference>